<dbReference type="Proteomes" id="UP000028123">
    <property type="component" value="Unassembled WGS sequence"/>
</dbReference>
<evidence type="ECO:0000256" key="1">
    <source>
        <dbReference type="SAM" id="Phobius"/>
    </source>
</evidence>
<feature type="transmembrane region" description="Helical" evidence="1">
    <location>
        <begin position="17"/>
        <end position="39"/>
    </location>
</feature>
<protein>
    <submittedName>
        <fullName evidence="2">Membrane protein</fullName>
    </submittedName>
</protein>
<organism evidence="2 3">
    <name type="scientific">Paenibacillus tyrfis</name>
    <dbReference type="NCBI Taxonomy" id="1501230"/>
    <lineage>
        <taxon>Bacteria</taxon>
        <taxon>Bacillati</taxon>
        <taxon>Bacillota</taxon>
        <taxon>Bacilli</taxon>
        <taxon>Bacillales</taxon>
        <taxon>Paenibacillaceae</taxon>
        <taxon>Paenibacillus</taxon>
    </lineage>
</organism>
<feature type="transmembrane region" description="Helical" evidence="1">
    <location>
        <begin position="82"/>
        <end position="105"/>
    </location>
</feature>
<comment type="caution">
    <text evidence="2">The sequence shown here is derived from an EMBL/GenBank/DDBJ whole genome shotgun (WGS) entry which is preliminary data.</text>
</comment>
<keyword evidence="1" id="KW-0812">Transmembrane</keyword>
<feature type="transmembrane region" description="Helical" evidence="1">
    <location>
        <begin position="162"/>
        <end position="180"/>
    </location>
</feature>
<dbReference type="EMBL" id="JNVM01000013">
    <property type="protein sequence ID" value="KEQ24960.1"/>
    <property type="molecule type" value="Genomic_DNA"/>
</dbReference>
<proteinExistence type="predicted"/>
<accession>A0A081P2N7</accession>
<dbReference type="eggNOG" id="ENOG5033AZU">
    <property type="taxonomic scope" value="Bacteria"/>
</dbReference>
<feature type="transmembrane region" description="Helical" evidence="1">
    <location>
        <begin position="125"/>
        <end position="150"/>
    </location>
</feature>
<evidence type="ECO:0000313" key="2">
    <source>
        <dbReference type="EMBL" id="KEQ24960.1"/>
    </source>
</evidence>
<dbReference type="OrthoDB" id="2594164at2"/>
<gene>
    <name evidence="2" type="ORF">ET33_06265</name>
</gene>
<reference evidence="2 3" key="1">
    <citation type="submission" date="2014-06" db="EMBL/GenBank/DDBJ databases">
        <title>Draft genome sequence of Paenibacillus sp. MSt1.</title>
        <authorList>
            <person name="Aw Y.K."/>
            <person name="Ong K.S."/>
            <person name="Gan H.M."/>
            <person name="Lee S.M."/>
        </authorList>
    </citation>
    <scope>NUCLEOTIDE SEQUENCE [LARGE SCALE GENOMIC DNA]</scope>
    <source>
        <strain evidence="2 3">MSt1</strain>
    </source>
</reference>
<keyword evidence="1" id="KW-0472">Membrane</keyword>
<dbReference type="RefSeq" id="WP_036684164.1">
    <property type="nucleotide sequence ID" value="NZ_JNVM01000013.1"/>
</dbReference>
<name>A0A081P2N7_9BACL</name>
<feature type="transmembrane region" description="Helical" evidence="1">
    <location>
        <begin position="200"/>
        <end position="221"/>
    </location>
</feature>
<sequence length="227" mass="25944">MGAWAVHFKATYLQMRIYIWCVIILILLGRLADFIVSLFTDSSHNTRLSDGNMLILILLLIAIVLPLSYYKRIVNLGASREQYFKALQFVFAVWAAAIALFNSLWFEFEVGVLRNYMNTVDLIEAFHWVDFGLAGSFLYQTAFYLMVMALLSMLISGYYHPVGWLLWALLIAAIPIGTAIPSLRVHVVFFFKALLFNGSLLTGVGFNLMLYFVFVAGGWLFTRRRTH</sequence>
<evidence type="ECO:0000313" key="3">
    <source>
        <dbReference type="Proteomes" id="UP000028123"/>
    </source>
</evidence>
<keyword evidence="3" id="KW-1185">Reference proteome</keyword>
<dbReference type="AlphaFoldDB" id="A0A081P2N7"/>
<keyword evidence="1" id="KW-1133">Transmembrane helix</keyword>
<feature type="transmembrane region" description="Helical" evidence="1">
    <location>
        <begin position="51"/>
        <end position="70"/>
    </location>
</feature>